<proteinExistence type="predicted"/>
<dbReference type="EMBL" id="UARK01000023">
    <property type="protein sequence ID" value="SPW30651.1"/>
    <property type="molecule type" value="Genomic_DNA"/>
</dbReference>
<evidence type="ECO:0000313" key="2">
    <source>
        <dbReference type="Proteomes" id="UP000249886"/>
    </source>
</evidence>
<organism evidence="1 2">
    <name type="scientific">Corynebacterium matruchotii</name>
    <dbReference type="NCBI Taxonomy" id="43768"/>
    <lineage>
        <taxon>Bacteria</taxon>
        <taxon>Bacillati</taxon>
        <taxon>Actinomycetota</taxon>
        <taxon>Actinomycetes</taxon>
        <taxon>Mycobacteriales</taxon>
        <taxon>Corynebacteriaceae</taxon>
        <taxon>Corynebacterium</taxon>
    </lineage>
</organism>
<reference evidence="1 2" key="1">
    <citation type="submission" date="2018-06" db="EMBL/GenBank/DDBJ databases">
        <authorList>
            <consortium name="Pathogen Informatics"/>
            <person name="Doyle S."/>
        </authorList>
    </citation>
    <scope>NUCLEOTIDE SEQUENCE [LARGE SCALE GENOMIC DNA]</scope>
    <source>
        <strain evidence="1 2">NCTC10254</strain>
    </source>
</reference>
<dbReference type="AlphaFoldDB" id="A0A8B4H8P2"/>
<accession>A0A8B4H8P2</accession>
<evidence type="ECO:0000313" key="1">
    <source>
        <dbReference type="EMBL" id="SPW30651.1"/>
    </source>
</evidence>
<dbReference type="Proteomes" id="UP000249886">
    <property type="component" value="Unassembled WGS sequence"/>
</dbReference>
<gene>
    <name evidence="1" type="ORF">NCTC10254_01752</name>
</gene>
<sequence>MVTASRSAWVGCWWAPSPALITDGPFPPGATHCANCWAAPEEEWRMMRASAPMALSVSPVSWRDSPLRTEEEDAEMLITSALIHFPAVSNEERVRVEFS</sequence>
<protein>
    <submittedName>
        <fullName evidence="1">Uncharacterized protein</fullName>
    </submittedName>
</protein>
<comment type="caution">
    <text evidence="1">The sequence shown here is derived from an EMBL/GenBank/DDBJ whole genome shotgun (WGS) entry which is preliminary data.</text>
</comment>
<name>A0A8B4H8P2_9CORY</name>